<comment type="similarity">
    <text evidence="2 5">Belongs to the GMC oxidoreductase family.</text>
</comment>
<dbReference type="Proteomes" id="UP001609175">
    <property type="component" value="Unassembled WGS sequence"/>
</dbReference>
<dbReference type="EC" id="1.-.-.-" evidence="7"/>
<feature type="domain" description="Glucose-methanol-choline oxidoreductase N-terminal" evidence="6">
    <location>
        <begin position="87"/>
        <end position="110"/>
    </location>
</feature>
<comment type="caution">
    <text evidence="7">The sequence shown here is derived from an EMBL/GenBank/DDBJ whole genome shotgun (WGS) entry which is preliminary data.</text>
</comment>
<accession>A0ABW7JIN3</accession>
<evidence type="ECO:0000256" key="3">
    <source>
        <dbReference type="ARBA" id="ARBA00022630"/>
    </source>
</evidence>
<protein>
    <submittedName>
        <fullName evidence="7">Mycofactocin system GMC family oxidoreductase MftG</fullName>
        <ecNumber evidence="7">1.-.-.-</ecNumber>
    </submittedName>
</protein>
<keyword evidence="7" id="KW-0560">Oxidoreductase</keyword>
<sequence length="496" mass="52451">MTDLLPQEVDIAIVGAGSAGCVLAAKLSAAEGRSVALLESGPGYGSMAGCPPELLDPGRLPVGPGARFVRRYRGELRPGQVTEIVRGRVLGGSGAVNGCYFVRARPADFDGWPQEHWSFSQVLPHFRALENDQNFGGEFHGLSGPIPVRRDTGDRLTPLSSEFYAACLAAGFVDDPDKNAPTAMAGVGPVPSNIGDGRRISTAIGYLLPVLHRQNLAVLTNTTVTRALFDADRAVGIEVVDNGIRRRIAADRIVLCGGAIETAALLLRSGIGDPEQLRSVGVPVVAALPGVGAGFFDHPEVGIPYRPTRGGIADVPALQVVLNTDDIEFRTYTAPFAELVPGSGDVVQRFGVVLMRPRSRGSVRLQDSDPRTDVAIDYRYLASESDKSAMHDAVLTGRRLLDDLIATGVVDAVSPDFSDARFLEHLGTSQHLGGTCRMGRSATDGAVVDARCQVFGVTGLSIVDASIIPSPLSRGPHATVVMMAERAAEFIVQSPF</sequence>
<dbReference type="InterPro" id="IPR036188">
    <property type="entry name" value="FAD/NAD-bd_sf"/>
</dbReference>
<dbReference type="InterPro" id="IPR023978">
    <property type="entry name" value="GMC_oxidoreductase_bact"/>
</dbReference>
<dbReference type="Gene3D" id="3.50.50.60">
    <property type="entry name" value="FAD/NAD(P)-binding domain"/>
    <property type="match status" value="1"/>
</dbReference>
<comment type="cofactor">
    <cofactor evidence="1">
        <name>FAD</name>
        <dbReference type="ChEBI" id="CHEBI:57692"/>
    </cofactor>
</comment>
<keyword evidence="3 5" id="KW-0285">Flavoprotein</keyword>
<dbReference type="SUPFAM" id="SSF51905">
    <property type="entry name" value="FAD/NAD(P)-binding domain"/>
    <property type="match status" value="1"/>
</dbReference>
<keyword evidence="4 5" id="KW-0274">FAD</keyword>
<gene>
    <name evidence="7" type="primary">mftG</name>
    <name evidence="7" type="ORF">ACHIPZ_05765</name>
</gene>
<dbReference type="SUPFAM" id="SSF54373">
    <property type="entry name" value="FAD-linked reductases, C-terminal domain"/>
    <property type="match status" value="1"/>
</dbReference>
<evidence type="ECO:0000259" key="6">
    <source>
        <dbReference type="PROSITE" id="PS00623"/>
    </source>
</evidence>
<evidence type="ECO:0000256" key="5">
    <source>
        <dbReference type="RuleBase" id="RU003968"/>
    </source>
</evidence>
<evidence type="ECO:0000313" key="8">
    <source>
        <dbReference type="Proteomes" id="UP001609175"/>
    </source>
</evidence>
<dbReference type="InterPro" id="IPR000172">
    <property type="entry name" value="GMC_OxRdtase_N"/>
</dbReference>
<proteinExistence type="inferred from homology"/>
<name>A0ABW7JIN3_9NOCA</name>
<organism evidence="7 8">
    <name type="scientific">Antrihabitans spumae</name>
    <dbReference type="NCBI Taxonomy" id="3373370"/>
    <lineage>
        <taxon>Bacteria</taxon>
        <taxon>Bacillati</taxon>
        <taxon>Actinomycetota</taxon>
        <taxon>Actinomycetes</taxon>
        <taxon>Mycobacteriales</taxon>
        <taxon>Nocardiaceae</taxon>
        <taxon>Antrihabitans</taxon>
    </lineage>
</organism>
<dbReference type="Gene3D" id="3.30.410.40">
    <property type="match status" value="1"/>
</dbReference>
<dbReference type="PIRSF" id="PIRSF000137">
    <property type="entry name" value="Alcohol_oxidase"/>
    <property type="match status" value="1"/>
</dbReference>
<dbReference type="PANTHER" id="PTHR11552:SF147">
    <property type="entry name" value="CHOLINE DEHYDROGENASE, MITOCHONDRIAL"/>
    <property type="match status" value="1"/>
</dbReference>
<dbReference type="InterPro" id="IPR012132">
    <property type="entry name" value="GMC_OxRdtase"/>
</dbReference>
<evidence type="ECO:0000256" key="2">
    <source>
        <dbReference type="ARBA" id="ARBA00010790"/>
    </source>
</evidence>
<dbReference type="RefSeq" id="WP_395113172.1">
    <property type="nucleotide sequence ID" value="NZ_JBIMSO010000026.1"/>
</dbReference>
<evidence type="ECO:0000313" key="7">
    <source>
        <dbReference type="EMBL" id="MFH5207723.1"/>
    </source>
</evidence>
<reference evidence="7 8" key="1">
    <citation type="submission" date="2024-10" db="EMBL/GenBank/DDBJ databases">
        <authorList>
            <person name="Riesco R."/>
        </authorList>
    </citation>
    <scope>NUCLEOTIDE SEQUENCE [LARGE SCALE GENOMIC DNA]</scope>
    <source>
        <strain evidence="7 8">NCIMB 15449</strain>
    </source>
</reference>
<dbReference type="Pfam" id="PF00732">
    <property type="entry name" value="GMC_oxred_N"/>
    <property type="match status" value="1"/>
</dbReference>
<dbReference type="Pfam" id="PF05199">
    <property type="entry name" value="GMC_oxred_C"/>
    <property type="match status" value="1"/>
</dbReference>
<dbReference type="GO" id="GO:0016491">
    <property type="term" value="F:oxidoreductase activity"/>
    <property type="evidence" value="ECO:0007669"/>
    <property type="project" value="UniProtKB-KW"/>
</dbReference>
<evidence type="ECO:0000256" key="4">
    <source>
        <dbReference type="ARBA" id="ARBA00022827"/>
    </source>
</evidence>
<evidence type="ECO:0000256" key="1">
    <source>
        <dbReference type="ARBA" id="ARBA00001974"/>
    </source>
</evidence>
<dbReference type="InterPro" id="IPR007867">
    <property type="entry name" value="GMC_OxRtase_C"/>
</dbReference>
<dbReference type="PANTHER" id="PTHR11552">
    <property type="entry name" value="GLUCOSE-METHANOL-CHOLINE GMC OXIDOREDUCTASE"/>
    <property type="match status" value="1"/>
</dbReference>
<dbReference type="EMBL" id="JBIMSO010000026">
    <property type="protein sequence ID" value="MFH5207723.1"/>
    <property type="molecule type" value="Genomic_DNA"/>
</dbReference>
<dbReference type="PROSITE" id="PS00623">
    <property type="entry name" value="GMC_OXRED_1"/>
    <property type="match status" value="1"/>
</dbReference>
<dbReference type="NCBIfam" id="TIGR03970">
    <property type="entry name" value="Rv0697"/>
    <property type="match status" value="1"/>
</dbReference>